<proteinExistence type="predicted"/>
<feature type="chain" id="PRO_5018164822" evidence="1">
    <location>
        <begin position="30"/>
        <end position="150"/>
    </location>
</feature>
<comment type="caution">
    <text evidence="2">The sequence shown here is derived from an EMBL/GenBank/DDBJ whole genome shotgun (WGS) entry which is preliminary data.</text>
</comment>
<evidence type="ECO:0000313" key="2">
    <source>
        <dbReference type="EMBL" id="ROP42447.1"/>
    </source>
</evidence>
<dbReference type="Pfam" id="PF03995">
    <property type="entry name" value="Inhibitor_I36"/>
    <property type="match status" value="1"/>
</dbReference>
<protein>
    <submittedName>
        <fullName evidence="2">Peptidase inhibitor family I36</fullName>
    </submittedName>
</protein>
<organism evidence="2 3">
    <name type="scientific">Saccharothrix texasensis</name>
    <dbReference type="NCBI Taxonomy" id="103734"/>
    <lineage>
        <taxon>Bacteria</taxon>
        <taxon>Bacillati</taxon>
        <taxon>Actinomycetota</taxon>
        <taxon>Actinomycetes</taxon>
        <taxon>Pseudonocardiales</taxon>
        <taxon>Pseudonocardiaceae</taxon>
        <taxon>Saccharothrix</taxon>
    </lineage>
</organism>
<accession>A0A3N1HIT3</accession>
<dbReference type="OrthoDB" id="3695770at2"/>
<keyword evidence="3" id="KW-1185">Reference proteome</keyword>
<gene>
    <name evidence="2" type="ORF">EDD40_7949</name>
</gene>
<sequence length="150" mass="16308">MRVTRRLVGLAAVITTVIGSFAIAPTASAATIEGCREAYLCFYFNSNFEGARADYLLSDGDLDNEKFNNAGTDGNGFNYVVKNHAASVVNNWSYYATVYYNSGCNGSVASQSFGAYGKGNFTEPMKNDNASFKWPTSSGTFRDCANRDQF</sequence>
<dbReference type="Proteomes" id="UP000268727">
    <property type="component" value="Unassembled WGS sequence"/>
</dbReference>
<name>A0A3N1HIT3_9PSEU</name>
<evidence type="ECO:0000313" key="3">
    <source>
        <dbReference type="Proteomes" id="UP000268727"/>
    </source>
</evidence>
<keyword evidence="1" id="KW-0732">Signal</keyword>
<evidence type="ECO:0000256" key="1">
    <source>
        <dbReference type="SAM" id="SignalP"/>
    </source>
</evidence>
<dbReference type="AlphaFoldDB" id="A0A3N1HIT3"/>
<reference evidence="2 3" key="1">
    <citation type="submission" date="2018-11" db="EMBL/GenBank/DDBJ databases">
        <title>Sequencing the genomes of 1000 actinobacteria strains.</title>
        <authorList>
            <person name="Klenk H.-P."/>
        </authorList>
    </citation>
    <scope>NUCLEOTIDE SEQUENCE [LARGE SCALE GENOMIC DNA]</scope>
    <source>
        <strain evidence="2 3">DSM 44231</strain>
    </source>
</reference>
<dbReference type="EMBL" id="RJKM01000001">
    <property type="protein sequence ID" value="ROP42447.1"/>
    <property type="molecule type" value="Genomic_DNA"/>
</dbReference>
<feature type="signal peptide" evidence="1">
    <location>
        <begin position="1"/>
        <end position="29"/>
    </location>
</feature>
<dbReference type="RefSeq" id="WP_123747396.1">
    <property type="nucleotide sequence ID" value="NZ_RJKM01000001.1"/>
</dbReference>